<feature type="domain" description="AB hydrolase-1" evidence="1">
    <location>
        <begin position="25"/>
        <end position="123"/>
    </location>
</feature>
<dbReference type="PANTHER" id="PTHR43194">
    <property type="entry name" value="HYDROLASE ALPHA/BETA FOLD FAMILY"/>
    <property type="match status" value="1"/>
</dbReference>
<accession>A0ABY6H8B4</accession>
<reference evidence="2" key="1">
    <citation type="submission" date="2022-10" db="EMBL/GenBank/DDBJ databases">
        <title>Comparative genomic analysis and in-vitro probiotic properties of the potential probiotic L. chiayiensis AACE 3.</title>
        <authorList>
            <person name="Kang X."/>
        </authorList>
    </citation>
    <scope>NUCLEOTIDE SEQUENCE</scope>
    <source>
        <strain evidence="2">AACE 3</strain>
    </source>
</reference>
<dbReference type="RefSeq" id="WP_129300872.1">
    <property type="nucleotide sequence ID" value="NZ_CP074378.1"/>
</dbReference>
<evidence type="ECO:0000313" key="3">
    <source>
        <dbReference type="Proteomes" id="UP001164790"/>
    </source>
</evidence>
<evidence type="ECO:0000259" key="1">
    <source>
        <dbReference type="Pfam" id="PF00561"/>
    </source>
</evidence>
<dbReference type="Pfam" id="PF00561">
    <property type="entry name" value="Abhydrolase_1"/>
    <property type="match status" value="1"/>
</dbReference>
<evidence type="ECO:0000313" key="2">
    <source>
        <dbReference type="EMBL" id="UYN57606.1"/>
    </source>
</evidence>
<name>A0ABY6H8B4_9LACO</name>
<proteinExistence type="predicted"/>
<dbReference type="PANTHER" id="PTHR43194:SF2">
    <property type="entry name" value="PEROXISOMAL MEMBRANE PROTEIN LPX1"/>
    <property type="match status" value="1"/>
</dbReference>
<organism evidence="2 3">
    <name type="scientific">Lacticaseibacillus chiayiensis</name>
    <dbReference type="NCBI Taxonomy" id="2100821"/>
    <lineage>
        <taxon>Bacteria</taxon>
        <taxon>Bacillati</taxon>
        <taxon>Bacillota</taxon>
        <taxon>Bacilli</taxon>
        <taxon>Lactobacillales</taxon>
        <taxon>Lactobacillaceae</taxon>
        <taxon>Lacticaseibacillus</taxon>
    </lineage>
</organism>
<dbReference type="PRINTS" id="PR00412">
    <property type="entry name" value="EPOXHYDRLASE"/>
</dbReference>
<sequence>MMQMVTIAPQTQVSVHVHGQKGDIPVIFLNGYGAYQQIWAAQIACVRELGYRMVTWDYRGQGESTGTIAPDLHMIADDLATLIQLMSLENPILVGHSMGASVAWAFARYHPEIPIRGRLTIDQSPKMLNDAAWHYGFKGLTEDNSMAFAQLRSQKQETLHGLNDMVFQRLQNAKNQAPFAPAAAQLLLRDHLNADWRSVVVQSPTPALFVSAVNSPYFPMGYDHWCAMQNSHIHTVRLANTGHDIMAEVPTAFNQTLRHFCHLVVDA</sequence>
<keyword evidence="2" id="KW-0378">Hydrolase</keyword>
<keyword evidence="3" id="KW-1185">Reference proteome</keyword>
<dbReference type="InterPro" id="IPR000639">
    <property type="entry name" value="Epox_hydrolase-like"/>
</dbReference>
<dbReference type="Proteomes" id="UP001164790">
    <property type="component" value="Chromosome"/>
</dbReference>
<dbReference type="Gene3D" id="3.40.50.1820">
    <property type="entry name" value="alpha/beta hydrolase"/>
    <property type="match status" value="1"/>
</dbReference>
<dbReference type="InterPro" id="IPR029058">
    <property type="entry name" value="AB_hydrolase_fold"/>
</dbReference>
<dbReference type="InterPro" id="IPR000073">
    <property type="entry name" value="AB_hydrolase_1"/>
</dbReference>
<dbReference type="SUPFAM" id="SSF53474">
    <property type="entry name" value="alpha/beta-Hydrolases"/>
    <property type="match status" value="1"/>
</dbReference>
<dbReference type="GO" id="GO:0016787">
    <property type="term" value="F:hydrolase activity"/>
    <property type="evidence" value="ECO:0007669"/>
    <property type="project" value="UniProtKB-KW"/>
</dbReference>
<gene>
    <name evidence="2" type="ORF">OFW50_05945</name>
</gene>
<protein>
    <submittedName>
        <fullName evidence="2">Alpha/beta hydrolase</fullName>
    </submittedName>
</protein>
<dbReference type="EMBL" id="CP107523">
    <property type="protein sequence ID" value="UYN57606.1"/>
    <property type="molecule type" value="Genomic_DNA"/>
</dbReference>
<dbReference type="InterPro" id="IPR050228">
    <property type="entry name" value="Carboxylesterase_BioH"/>
</dbReference>